<feature type="transmembrane region" description="Helical" evidence="1">
    <location>
        <begin position="86"/>
        <end position="103"/>
    </location>
</feature>
<evidence type="ECO:0000313" key="3">
    <source>
        <dbReference type="EMBL" id="OBK22124.1"/>
    </source>
</evidence>
<protein>
    <recommendedName>
        <fullName evidence="2">DUF2231 domain-containing protein</fullName>
    </recommendedName>
</protein>
<keyword evidence="1" id="KW-0812">Transmembrane</keyword>
<proteinExistence type="predicted"/>
<keyword evidence="1" id="KW-1133">Transmembrane helix</keyword>
<organism evidence="3 4">
    <name type="scientific">Mycobacterium asiaticum</name>
    <dbReference type="NCBI Taxonomy" id="1790"/>
    <lineage>
        <taxon>Bacteria</taxon>
        <taxon>Bacillati</taxon>
        <taxon>Actinomycetota</taxon>
        <taxon>Actinomycetes</taxon>
        <taxon>Mycobacteriales</taxon>
        <taxon>Mycobacteriaceae</taxon>
        <taxon>Mycobacterium</taxon>
    </lineage>
</organism>
<dbReference type="RefSeq" id="WP_065146069.1">
    <property type="nucleotide sequence ID" value="NZ_LZLS01000191.1"/>
</dbReference>
<dbReference type="Proteomes" id="UP000093928">
    <property type="component" value="Unassembled WGS sequence"/>
</dbReference>
<dbReference type="AlphaFoldDB" id="A0A1A3NM35"/>
<feature type="transmembrane region" description="Helical" evidence="1">
    <location>
        <begin position="41"/>
        <end position="59"/>
    </location>
</feature>
<feature type="transmembrane region" description="Helical" evidence="1">
    <location>
        <begin position="12"/>
        <end position="34"/>
    </location>
</feature>
<dbReference type="InterPro" id="IPR019251">
    <property type="entry name" value="DUF2231_TM"/>
</dbReference>
<evidence type="ECO:0000259" key="2">
    <source>
        <dbReference type="Pfam" id="PF09990"/>
    </source>
</evidence>
<sequence>MSTVSRLPAHILLNHLVVVLGPLAAILAVLCAVSAAARQRLIWLTLVLAVGTLAVTPLTTNSGEWLAGKVGDAPAISRHAELGETLAYFVAALVVTVTALSIVHLRLARGRAVKSVAHVVIAVLVVGAAVATLVQTYRVGDSGARAAWGSVTASS</sequence>
<evidence type="ECO:0000313" key="4">
    <source>
        <dbReference type="Proteomes" id="UP000093928"/>
    </source>
</evidence>
<evidence type="ECO:0000256" key="1">
    <source>
        <dbReference type="SAM" id="Phobius"/>
    </source>
</evidence>
<reference evidence="3 4" key="1">
    <citation type="submission" date="2016-06" db="EMBL/GenBank/DDBJ databases">
        <authorList>
            <person name="Kjaerup R.B."/>
            <person name="Dalgaard T.S."/>
            <person name="Juul-Madsen H.R."/>
        </authorList>
    </citation>
    <scope>NUCLEOTIDE SEQUENCE [LARGE SCALE GENOMIC DNA]</scope>
    <source>
        <strain evidence="3 4">1165133.8</strain>
    </source>
</reference>
<comment type="caution">
    <text evidence="3">The sequence shown here is derived from an EMBL/GenBank/DDBJ whole genome shotgun (WGS) entry which is preliminary data.</text>
</comment>
<feature type="transmembrane region" description="Helical" evidence="1">
    <location>
        <begin position="115"/>
        <end position="134"/>
    </location>
</feature>
<gene>
    <name evidence="3" type="ORF">A5634_08110</name>
</gene>
<dbReference type="EMBL" id="LZLS01000191">
    <property type="protein sequence ID" value="OBK22124.1"/>
    <property type="molecule type" value="Genomic_DNA"/>
</dbReference>
<dbReference type="OrthoDB" id="4948879at2"/>
<accession>A0A1A3NM35</accession>
<name>A0A1A3NM35_MYCAS</name>
<dbReference type="Pfam" id="PF09990">
    <property type="entry name" value="DUF2231"/>
    <property type="match status" value="1"/>
</dbReference>
<keyword evidence="1" id="KW-0472">Membrane</keyword>
<feature type="domain" description="DUF2231" evidence="2">
    <location>
        <begin position="7"/>
        <end position="149"/>
    </location>
</feature>